<proteinExistence type="predicted"/>
<dbReference type="Proteomes" id="UP000327013">
    <property type="component" value="Chromosome 4"/>
</dbReference>
<name>A0A660KPS3_9ROSI</name>
<sequence>MRRWVGLDAGLAVDGLARWWQGNSRWIGSGVWSTVWGINELEDVREPFMDRRSWG</sequence>
<gene>
    <name evidence="1" type="ORF">FH972_009886</name>
</gene>
<dbReference type="AlphaFoldDB" id="A0A660KPS3"/>
<reference evidence="1 2" key="1">
    <citation type="submission" date="2019-06" db="EMBL/GenBank/DDBJ databases">
        <title>A chromosomal-level reference genome of Carpinus fangiana (Coryloideae, Betulaceae).</title>
        <authorList>
            <person name="Yang X."/>
            <person name="Wang Z."/>
            <person name="Zhang L."/>
            <person name="Hao G."/>
            <person name="Liu J."/>
            <person name="Yang Y."/>
        </authorList>
    </citation>
    <scope>NUCLEOTIDE SEQUENCE [LARGE SCALE GENOMIC DNA]</scope>
    <source>
        <strain evidence="1">Cfa_2016G</strain>
        <tissue evidence="1">Leaf</tissue>
    </source>
</reference>
<protein>
    <submittedName>
        <fullName evidence="1">Uncharacterized protein</fullName>
    </submittedName>
</protein>
<evidence type="ECO:0000313" key="1">
    <source>
        <dbReference type="EMBL" id="KAE8037285.1"/>
    </source>
</evidence>
<evidence type="ECO:0000313" key="2">
    <source>
        <dbReference type="Proteomes" id="UP000327013"/>
    </source>
</evidence>
<accession>A0A660KPS3</accession>
<dbReference type="EMBL" id="CM017324">
    <property type="protein sequence ID" value="KAE8037285.1"/>
    <property type="molecule type" value="Genomic_DNA"/>
</dbReference>
<keyword evidence="2" id="KW-1185">Reference proteome</keyword>
<organism evidence="1 2">
    <name type="scientific">Carpinus fangiana</name>
    <dbReference type="NCBI Taxonomy" id="176857"/>
    <lineage>
        <taxon>Eukaryota</taxon>
        <taxon>Viridiplantae</taxon>
        <taxon>Streptophyta</taxon>
        <taxon>Embryophyta</taxon>
        <taxon>Tracheophyta</taxon>
        <taxon>Spermatophyta</taxon>
        <taxon>Magnoliopsida</taxon>
        <taxon>eudicotyledons</taxon>
        <taxon>Gunneridae</taxon>
        <taxon>Pentapetalae</taxon>
        <taxon>rosids</taxon>
        <taxon>fabids</taxon>
        <taxon>Fagales</taxon>
        <taxon>Betulaceae</taxon>
        <taxon>Carpinus</taxon>
    </lineage>
</organism>